<comment type="caution">
    <text evidence="2">The sequence shown here is derived from an EMBL/GenBank/DDBJ whole genome shotgun (WGS) entry which is preliminary data.</text>
</comment>
<dbReference type="EMBL" id="PVNO01000025">
    <property type="protein sequence ID" value="PRO68887.1"/>
    <property type="molecule type" value="Genomic_DNA"/>
</dbReference>
<evidence type="ECO:0000256" key="1">
    <source>
        <dbReference type="SAM" id="Phobius"/>
    </source>
</evidence>
<keyword evidence="1" id="KW-0812">Transmembrane</keyword>
<feature type="transmembrane region" description="Helical" evidence="1">
    <location>
        <begin position="132"/>
        <end position="154"/>
    </location>
</feature>
<protein>
    <submittedName>
        <fullName evidence="2">DUF3307 domain-containing protein</fullName>
    </submittedName>
</protein>
<reference evidence="3" key="1">
    <citation type="journal article" date="2020" name="Int. J. Syst. Evol. Microbiol.">
        <title>Alteromonas alba sp. nov., a marine bacterium isolated from the seawater of the West Pacific Ocean.</title>
        <authorList>
            <person name="Sun C."/>
            <person name="Wu Y.-H."/>
            <person name="Xamxidin M."/>
            <person name="Cheng H."/>
            <person name="Xu X.-W."/>
        </authorList>
    </citation>
    <scope>NUCLEOTIDE SEQUENCE [LARGE SCALE GENOMIC DNA]</scope>
    <source>
        <strain evidence="3">9a2</strain>
    </source>
</reference>
<proteinExistence type="predicted"/>
<feature type="transmembrane region" description="Helical" evidence="1">
    <location>
        <begin position="250"/>
        <end position="273"/>
    </location>
</feature>
<feature type="transmembrane region" description="Helical" evidence="1">
    <location>
        <begin position="51"/>
        <end position="71"/>
    </location>
</feature>
<feature type="transmembrane region" description="Helical" evidence="1">
    <location>
        <begin position="211"/>
        <end position="230"/>
    </location>
</feature>
<keyword evidence="3" id="KW-1185">Reference proteome</keyword>
<dbReference type="Proteomes" id="UP000239539">
    <property type="component" value="Unassembled WGS sequence"/>
</dbReference>
<dbReference type="RefSeq" id="WP_105931111.1">
    <property type="nucleotide sequence ID" value="NZ_PVNO01000025.1"/>
</dbReference>
<dbReference type="InterPro" id="IPR021737">
    <property type="entry name" value="Phage_phiKZ_Orf197"/>
</dbReference>
<sequence length="279" mass="30653">MLAQNVTITADLSLEQPEVLVGLLLAHILADFYFQPYAWLQERNERHALALPLYLHTLLHGILAAGAMLLLTQNVNGWTLGVSAIVIAVSHFKIDVIKSYCAQSTKAFIADQFAHILILVAVFLYATNQWEVAIHLFKKLSVEHLAVILAYLAVLKPSSIIIKQLLSPWSSEVLATRPSPKHPNDPPTISTEAQQTLSLAGQRIGYLERTLMLTFVLLNQFSAIGFLIAAKSIFRFGDLTKHQDRKLTEYVLLGTFTSVALTMAVGLACGAVLGSIPVK</sequence>
<organism evidence="2 3">
    <name type="scientific">Alteromonas gracilis</name>
    <dbReference type="NCBI Taxonomy" id="1479524"/>
    <lineage>
        <taxon>Bacteria</taxon>
        <taxon>Pseudomonadati</taxon>
        <taxon>Pseudomonadota</taxon>
        <taxon>Gammaproteobacteria</taxon>
        <taxon>Alteromonadales</taxon>
        <taxon>Alteromonadaceae</taxon>
        <taxon>Alteromonas/Salinimonas group</taxon>
        <taxon>Alteromonas</taxon>
    </lineage>
</organism>
<keyword evidence="1" id="KW-0472">Membrane</keyword>
<evidence type="ECO:0000313" key="2">
    <source>
        <dbReference type="EMBL" id="PRO68887.1"/>
    </source>
</evidence>
<accession>A0ABX5CMV1</accession>
<keyword evidence="1" id="KW-1133">Transmembrane helix</keyword>
<dbReference type="Pfam" id="PF11750">
    <property type="entry name" value="DUF3307"/>
    <property type="match status" value="1"/>
</dbReference>
<name>A0ABX5CMV1_9ALTE</name>
<evidence type="ECO:0000313" key="3">
    <source>
        <dbReference type="Proteomes" id="UP000239539"/>
    </source>
</evidence>
<feature type="transmembrane region" description="Helical" evidence="1">
    <location>
        <begin position="108"/>
        <end position="126"/>
    </location>
</feature>
<gene>
    <name evidence="2" type="ORF">C6Y39_10000</name>
</gene>